<dbReference type="Pfam" id="PF10066">
    <property type="entry name" value="DUF2304"/>
    <property type="match status" value="1"/>
</dbReference>
<keyword evidence="2" id="KW-0812">Transmembrane</keyword>
<keyword evidence="1" id="KW-0175">Coiled coil</keyword>
<accession>A0A538SMR1</accession>
<dbReference type="EMBL" id="VBOS01000316">
    <property type="protein sequence ID" value="TMQ52652.1"/>
    <property type="molecule type" value="Genomic_DNA"/>
</dbReference>
<keyword evidence="2" id="KW-1133">Transmembrane helix</keyword>
<feature type="coiled-coil region" evidence="1">
    <location>
        <begin position="98"/>
        <end position="125"/>
    </location>
</feature>
<evidence type="ECO:0000256" key="2">
    <source>
        <dbReference type="SAM" id="Phobius"/>
    </source>
</evidence>
<dbReference type="AlphaFoldDB" id="A0A538SMR1"/>
<proteinExistence type="predicted"/>
<evidence type="ECO:0000256" key="1">
    <source>
        <dbReference type="SAM" id="Coils"/>
    </source>
</evidence>
<evidence type="ECO:0000313" key="3">
    <source>
        <dbReference type="EMBL" id="TMQ52652.1"/>
    </source>
</evidence>
<name>A0A538SMR1_UNCEI</name>
<comment type="caution">
    <text evidence="3">The sequence shown here is derived from an EMBL/GenBank/DDBJ whole genome shotgun (WGS) entry which is preliminary data.</text>
</comment>
<feature type="transmembrane region" description="Helical" evidence="2">
    <location>
        <begin position="42"/>
        <end position="60"/>
    </location>
</feature>
<keyword evidence="2" id="KW-0472">Membrane</keyword>
<protein>
    <submittedName>
        <fullName evidence="3">DUF2304 domain-containing protein</fullName>
    </submittedName>
</protein>
<gene>
    <name evidence="3" type="ORF">E6K72_09000</name>
</gene>
<evidence type="ECO:0000313" key="4">
    <source>
        <dbReference type="Proteomes" id="UP000317716"/>
    </source>
</evidence>
<feature type="transmembrane region" description="Helical" evidence="2">
    <location>
        <begin position="72"/>
        <end position="94"/>
    </location>
</feature>
<dbReference type="Proteomes" id="UP000317716">
    <property type="component" value="Unassembled WGS sequence"/>
</dbReference>
<sequence>MQPAYLYTGLQLRAQLLVVALGLLVLLFVLNQVRRKKIREEYSLLWIFSATVLVLSATFIKSVEKLSHLVGIYYPPAFLFLIAILMVMVLQFHFSTVISTLREQNKNLTQDLGILETEVKALRQALEAGGTRS</sequence>
<reference evidence="3 4" key="1">
    <citation type="journal article" date="2019" name="Nat. Microbiol.">
        <title>Mediterranean grassland soil C-N compound turnover is dependent on rainfall and depth, and is mediated by genomically divergent microorganisms.</title>
        <authorList>
            <person name="Diamond S."/>
            <person name="Andeer P.F."/>
            <person name="Li Z."/>
            <person name="Crits-Christoph A."/>
            <person name="Burstein D."/>
            <person name="Anantharaman K."/>
            <person name="Lane K.R."/>
            <person name="Thomas B.C."/>
            <person name="Pan C."/>
            <person name="Northen T.R."/>
            <person name="Banfield J.F."/>
        </authorList>
    </citation>
    <scope>NUCLEOTIDE SEQUENCE [LARGE SCALE GENOMIC DNA]</scope>
    <source>
        <strain evidence="3">WS_2</strain>
    </source>
</reference>
<dbReference type="InterPro" id="IPR019277">
    <property type="entry name" value="DUF2304"/>
</dbReference>
<organism evidence="3 4">
    <name type="scientific">Eiseniibacteriota bacterium</name>
    <dbReference type="NCBI Taxonomy" id="2212470"/>
    <lineage>
        <taxon>Bacteria</taxon>
        <taxon>Candidatus Eiseniibacteriota</taxon>
    </lineage>
</organism>
<feature type="transmembrane region" description="Helical" evidence="2">
    <location>
        <begin position="12"/>
        <end position="30"/>
    </location>
</feature>